<dbReference type="Gene3D" id="1.20.1600.10">
    <property type="entry name" value="Outer membrane efflux proteins (OEP)"/>
    <property type="match status" value="1"/>
</dbReference>
<keyword evidence="3" id="KW-1185">Reference proteome</keyword>
<dbReference type="PANTHER" id="PTHR30203:SF24">
    <property type="entry name" value="BLR4935 PROTEIN"/>
    <property type="match status" value="1"/>
</dbReference>
<evidence type="ECO:0000313" key="3">
    <source>
        <dbReference type="Proteomes" id="UP000571084"/>
    </source>
</evidence>
<proteinExistence type="inferred from homology"/>
<dbReference type="InterPro" id="IPR010131">
    <property type="entry name" value="MdtP/NodT-like"/>
</dbReference>
<dbReference type="Pfam" id="PF02321">
    <property type="entry name" value="OEP"/>
    <property type="match status" value="2"/>
</dbReference>
<dbReference type="Proteomes" id="UP000571084">
    <property type="component" value="Unassembled WGS sequence"/>
</dbReference>
<name>A0A840RWC7_9BURK</name>
<protein>
    <submittedName>
        <fullName evidence="2">Outer membrane protein TolC</fullName>
    </submittedName>
</protein>
<dbReference type="PANTHER" id="PTHR30203">
    <property type="entry name" value="OUTER MEMBRANE CATION EFFLUX PROTEIN"/>
    <property type="match status" value="1"/>
</dbReference>
<gene>
    <name evidence="2" type="ORF">HNR39_004049</name>
</gene>
<dbReference type="AlphaFoldDB" id="A0A840RWC7"/>
<dbReference type="EMBL" id="JACHHQ010000011">
    <property type="protein sequence ID" value="MBB5202185.1"/>
    <property type="molecule type" value="Genomic_DNA"/>
</dbReference>
<sequence>MPAALAATFEARSLDSDALHAYLLKQSGDNTLAWPLHRWNRDMLTLAAFYYSPALDIARAQWGTAKAGVDVARAIPNPVLQLPFEYSANAAGTGRPYTTGLALDIPIETAHKRGYRVDQSARLSDAARLNIATATWKVRSQVRDATLSMYDARERITFLTQKVTAQQQIFAMTQKRLAVGDASGPDVHLVEIALTQAQNDLITAQGALKDASTQLANVIGLPLSALSSIQLDFDEFALTVTVPSSFEVRRMAIYSRADLQSSLAEYEATQAALQLEIAKQYPDLHIGLGYTYDVGTNKFGLGIPGITLPLFDQNQGGIALAEAKRTEAAARTVALQDTIINALDHALGGYETSLEALNLSSTRLALAQKQLKNQTNSFRIGAIDRLTLTRYQADFDLSQIDHLNGVVAVQRAVGALEDAMQRPFVVTNLPNLLNRVDTQEEISR</sequence>
<dbReference type="InterPro" id="IPR003423">
    <property type="entry name" value="OMP_efflux"/>
</dbReference>
<dbReference type="GO" id="GO:0015562">
    <property type="term" value="F:efflux transmembrane transporter activity"/>
    <property type="evidence" value="ECO:0007669"/>
    <property type="project" value="InterPro"/>
</dbReference>
<comment type="similarity">
    <text evidence="1">Belongs to the outer membrane factor (OMF) (TC 1.B.17) family.</text>
</comment>
<evidence type="ECO:0000256" key="1">
    <source>
        <dbReference type="ARBA" id="ARBA00007613"/>
    </source>
</evidence>
<dbReference type="RefSeq" id="WP_245182459.1">
    <property type="nucleotide sequence ID" value="NZ_JAAOZT010000013.1"/>
</dbReference>
<evidence type="ECO:0000313" key="2">
    <source>
        <dbReference type="EMBL" id="MBB5202185.1"/>
    </source>
</evidence>
<reference evidence="2 3" key="1">
    <citation type="submission" date="2020-08" db="EMBL/GenBank/DDBJ databases">
        <title>Genomic Encyclopedia of Type Strains, Phase IV (KMG-IV): sequencing the most valuable type-strain genomes for metagenomic binning, comparative biology and taxonomic classification.</title>
        <authorList>
            <person name="Goeker M."/>
        </authorList>
    </citation>
    <scope>NUCLEOTIDE SEQUENCE [LARGE SCALE GENOMIC DNA]</scope>
    <source>
        <strain evidence="2 3">DSM 23240</strain>
    </source>
</reference>
<accession>A0A840RWC7</accession>
<comment type="caution">
    <text evidence="2">The sequence shown here is derived from an EMBL/GenBank/DDBJ whole genome shotgun (WGS) entry which is preliminary data.</text>
</comment>
<organism evidence="2 3">
    <name type="scientific">Glaciimonas immobilis</name>
    <dbReference type="NCBI Taxonomy" id="728004"/>
    <lineage>
        <taxon>Bacteria</taxon>
        <taxon>Pseudomonadati</taxon>
        <taxon>Pseudomonadota</taxon>
        <taxon>Betaproteobacteria</taxon>
        <taxon>Burkholderiales</taxon>
        <taxon>Oxalobacteraceae</taxon>
        <taxon>Glaciimonas</taxon>
    </lineage>
</organism>
<dbReference type="SUPFAM" id="SSF56954">
    <property type="entry name" value="Outer membrane efflux proteins (OEP)"/>
    <property type="match status" value="1"/>
</dbReference>